<dbReference type="HAMAP" id="MF_01043">
    <property type="entry name" value="PlsY"/>
    <property type="match status" value="1"/>
</dbReference>
<keyword evidence="8 10" id="KW-0594">Phospholipid biosynthesis</keyword>
<dbReference type="GO" id="GO:0008654">
    <property type="term" value="P:phospholipid biosynthetic process"/>
    <property type="evidence" value="ECO:0007669"/>
    <property type="project" value="UniProtKB-UniRule"/>
</dbReference>
<evidence type="ECO:0000256" key="9">
    <source>
        <dbReference type="ARBA" id="ARBA00023264"/>
    </source>
</evidence>
<comment type="similarity">
    <text evidence="10">Belongs to the PlsY family.</text>
</comment>
<comment type="subcellular location">
    <subcellularLocation>
        <location evidence="10">Cell membrane</location>
        <topology evidence="10">Multi-pass membrane protein</topology>
    </subcellularLocation>
</comment>
<evidence type="ECO:0000256" key="6">
    <source>
        <dbReference type="ARBA" id="ARBA00023098"/>
    </source>
</evidence>
<dbReference type="PANTHER" id="PTHR30309">
    <property type="entry name" value="INNER MEMBRANE PROTEIN YGIH"/>
    <property type="match status" value="1"/>
</dbReference>
<dbReference type="PANTHER" id="PTHR30309:SF0">
    <property type="entry name" value="GLYCEROL-3-PHOSPHATE ACYLTRANSFERASE-RELATED"/>
    <property type="match status" value="1"/>
</dbReference>
<dbReference type="Proteomes" id="UP000005709">
    <property type="component" value="Unassembled WGS sequence"/>
</dbReference>
<keyword evidence="5 10" id="KW-1133">Transmembrane helix</keyword>
<evidence type="ECO:0000256" key="3">
    <source>
        <dbReference type="ARBA" id="ARBA00022679"/>
    </source>
</evidence>
<dbReference type="AlphaFoldDB" id="C8PHR8"/>
<keyword evidence="2 10" id="KW-0444">Lipid biosynthesis</keyword>
<dbReference type="EC" id="2.3.1.275" evidence="10"/>
<dbReference type="UniPathway" id="UPA00085"/>
<comment type="catalytic activity">
    <reaction evidence="10">
        <text>an acyl phosphate + sn-glycerol 3-phosphate = a 1-acyl-sn-glycero-3-phosphate + phosphate</text>
        <dbReference type="Rhea" id="RHEA:34075"/>
        <dbReference type="ChEBI" id="CHEBI:43474"/>
        <dbReference type="ChEBI" id="CHEBI:57597"/>
        <dbReference type="ChEBI" id="CHEBI:57970"/>
        <dbReference type="ChEBI" id="CHEBI:59918"/>
        <dbReference type="EC" id="2.3.1.275"/>
    </reaction>
</comment>
<proteinExistence type="inferred from homology"/>
<evidence type="ECO:0000256" key="1">
    <source>
        <dbReference type="ARBA" id="ARBA00022475"/>
    </source>
</evidence>
<dbReference type="GO" id="GO:0043772">
    <property type="term" value="F:acyl-phosphate glycerol-3-phosphate acyltransferase activity"/>
    <property type="evidence" value="ECO:0007669"/>
    <property type="project" value="UniProtKB-UniRule"/>
</dbReference>
<evidence type="ECO:0000313" key="12">
    <source>
        <dbReference type="Proteomes" id="UP000005709"/>
    </source>
</evidence>
<evidence type="ECO:0000256" key="2">
    <source>
        <dbReference type="ARBA" id="ARBA00022516"/>
    </source>
</evidence>
<feature type="transmembrane region" description="Helical" evidence="10">
    <location>
        <begin position="131"/>
        <end position="149"/>
    </location>
</feature>
<dbReference type="EMBL" id="ACYG01000024">
    <property type="protein sequence ID" value="EEV17682.1"/>
    <property type="molecule type" value="Genomic_DNA"/>
</dbReference>
<organism evidence="11 12">
    <name type="scientific">Campylobacter gracilis RM3268</name>
    <dbReference type="NCBI Taxonomy" id="553220"/>
    <lineage>
        <taxon>Bacteria</taxon>
        <taxon>Pseudomonadati</taxon>
        <taxon>Campylobacterota</taxon>
        <taxon>Epsilonproteobacteria</taxon>
        <taxon>Campylobacterales</taxon>
        <taxon>Campylobacteraceae</taxon>
        <taxon>Campylobacter</taxon>
    </lineage>
</organism>
<keyword evidence="9 10" id="KW-1208">Phospholipid metabolism</keyword>
<comment type="function">
    <text evidence="10">Catalyzes the transfer of an acyl group from acyl-phosphate (acyl-PO(4)) to glycerol-3-phosphate (G3P) to form lysophosphatidic acid (LPA). This enzyme utilizes acyl-phosphate as fatty acyl donor, but not acyl-CoA or acyl-ACP.</text>
</comment>
<evidence type="ECO:0000256" key="10">
    <source>
        <dbReference type="HAMAP-Rule" id="MF_01043"/>
    </source>
</evidence>
<name>C8PHR8_9BACT</name>
<keyword evidence="3 10" id="KW-0808">Transferase</keyword>
<keyword evidence="7 10" id="KW-0472">Membrane</keyword>
<evidence type="ECO:0000256" key="7">
    <source>
        <dbReference type="ARBA" id="ARBA00023136"/>
    </source>
</evidence>
<evidence type="ECO:0000313" key="11">
    <source>
        <dbReference type="EMBL" id="EEV17682.1"/>
    </source>
</evidence>
<evidence type="ECO:0000256" key="4">
    <source>
        <dbReference type="ARBA" id="ARBA00022692"/>
    </source>
</evidence>
<comment type="pathway">
    <text evidence="10">Lipid metabolism; phospholipid metabolism.</text>
</comment>
<comment type="subunit">
    <text evidence="10">Probably interacts with PlsX.</text>
</comment>
<keyword evidence="12" id="KW-1185">Reference proteome</keyword>
<feature type="transmembrane region" description="Helical" evidence="10">
    <location>
        <begin position="48"/>
        <end position="67"/>
    </location>
</feature>
<dbReference type="STRING" id="824.CGRAC_1835"/>
<comment type="caution">
    <text evidence="11">The sequence shown here is derived from an EMBL/GenBank/DDBJ whole genome shotgun (WGS) entry which is preliminary data.</text>
</comment>
<dbReference type="GO" id="GO:0005886">
    <property type="term" value="C:plasma membrane"/>
    <property type="evidence" value="ECO:0007669"/>
    <property type="project" value="UniProtKB-SubCell"/>
</dbReference>
<reference evidence="11 12" key="1">
    <citation type="submission" date="2009-07" db="EMBL/GenBank/DDBJ databases">
        <authorList>
            <person name="Madupu R."/>
            <person name="Sebastian Y."/>
            <person name="Durkin A.S."/>
            <person name="Torralba M."/>
            <person name="Methe B."/>
            <person name="Sutton G.G."/>
            <person name="Strausberg R.L."/>
            <person name="Nelson K.E."/>
        </authorList>
    </citation>
    <scope>NUCLEOTIDE SEQUENCE [LARGE SCALE GENOMIC DNA]</scope>
    <source>
        <strain evidence="11 12">RM3268</strain>
    </source>
</reference>
<dbReference type="RefSeq" id="WP_005871256.1">
    <property type="nucleotide sequence ID" value="NZ_ACYG01000024.1"/>
</dbReference>
<evidence type="ECO:0000256" key="5">
    <source>
        <dbReference type="ARBA" id="ARBA00022989"/>
    </source>
</evidence>
<dbReference type="InterPro" id="IPR003811">
    <property type="entry name" value="G3P_acylTferase_PlsY"/>
</dbReference>
<dbReference type="OrthoDB" id="9777124at2"/>
<sequence length="247" mass="26453">MDKLSEILNIIYAALCDPSSKYFLGDEHGILGSGILGILYRTFTAPNFWCYFAAYLIAAIPFGLLIGKYLGGVDIKSEGSGSIGATNVLRVLKTRDPQKAKKLAILTVACDALKGVLPILIARALGFDENVLWGMAVFAVLGHCFSPYLKFNGGKGIATGAGVLACFIPIELIIALAVWFVVGKTVKISSVASLAAALALVIASYVIHPQMPSINTHAPIFLIVFIVFYKHAPNIARLLKGEEKRVV</sequence>
<dbReference type="eggNOG" id="COG0344">
    <property type="taxonomic scope" value="Bacteria"/>
</dbReference>
<dbReference type="NCBIfam" id="TIGR00023">
    <property type="entry name" value="glycerol-3-phosphate 1-O-acyltransferase PlsY"/>
    <property type="match status" value="1"/>
</dbReference>
<evidence type="ECO:0000256" key="8">
    <source>
        <dbReference type="ARBA" id="ARBA00023209"/>
    </source>
</evidence>
<keyword evidence="4 10" id="KW-0812">Transmembrane</keyword>
<feature type="transmembrane region" description="Helical" evidence="10">
    <location>
        <begin position="188"/>
        <end position="207"/>
    </location>
</feature>
<feature type="transmembrane region" description="Helical" evidence="10">
    <location>
        <begin position="214"/>
        <end position="232"/>
    </location>
</feature>
<feature type="transmembrane region" description="Helical" evidence="10">
    <location>
        <begin position="103"/>
        <end position="125"/>
    </location>
</feature>
<gene>
    <name evidence="10 11" type="primary">plsY</name>
    <name evidence="11" type="ORF">CAMGR0001_0514</name>
</gene>
<keyword evidence="6 10" id="KW-0443">Lipid metabolism</keyword>
<accession>C8PHR8</accession>
<dbReference type="SMART" id="SM01207">
    <property type="entry name" value="G3P_acyltransf"/>
    <property type="match status" value="1"/>
</dbReference>
<feature type="transmembrane region" description="Helical" evidence="10">
    <location>
        <begin position="161"/>
        <end position="182"/>
    </location>
</feature>
<protein>
    <recommendedName>
        <fullName evidence="10">Glycerol-3-phosphate acyltransferase</fullName>
    </recommendedName>
    <alternativeName>
        <fullName evidence="10">Acyl-PO4 G3P acyltransferase</fullName>
    </alternativeName>
    <alternativeName>
        <fullName evidence="10">Acyl-phosphate--glycerol-3-phosphate acyltransferase</fullName>
    </alternativeName>
    <alternativeName>
        <fullName evidence="10">G3P acyltransferase</fullName>
        <shortName evidence="10">GPAT</shortName>
        <ecNumber evidence="10">2.3.1.275</ecNumber>
    </alternativeName>
    <alternativeName>
        <fullName evidence="10">Lysophosphatidic acid synthase</fullName>
        <shortName evidence="10">LPA synthase</shortName>
    </alternativeName>
</protein>
<keyword evidence="1 10" id="KW-1003">Cell membrane</keyword>
<dbReference type="Pfam" id="PF02660">
    <property type="entry name" value="G3P_acyltransf"/>
    <property type="match status" value="1"/>
</dbReference>
<keyword evidence="11" id="KW-0012">Acyltransferase</keyword>